<evidence type="ECO:0000256" key="6">
    <source>
        <dbReference type="SAM" id="MobiDB-lite"/>
    </source>
</evidence>
<protein>
    <submittedName>
        <fullName evidence="9">Uncharacterized protein</fullName>
    </submittedName>
</protein>
<feature type="compositionally biased region" description="Acidic residues" evidence="6">
    <location>
        <begin position="275"/>
        <end position="287"/>
    </location>
</feature>
<keyword evidence="5" id="KW-0539">Nucleus</keyword>
<dbReference type="Gene3D" id="3.40.50.10810">
    <property type="entry name" value="Tandem AAA-ATPase domain"/>
    <property type="match status" value="1"/>
</dbReference>
<evidence type="ECO:0000256" key="3">
    <source>
        <dbReference type="ARBA" id="ARBA00022801"/>
    </source>
</evidence>
<dbReference type="InParanoid" id="G7DTB5"/>
<feature type="compositionally biased region" description="Basic and acidic residues" evidence="6">
    <location>
        <begin position="112"/>
        <end position="123"/>
    </location>
</feature>
<dbReference type="Pfam" id="PF00271">
    <property type="entry name" value="Helicase_C"/>
    <property type="match status" value="1"/>
</dbReference>
<organism evidence="9 10">
    <name type="scientific">Mixia osmundae (strain CBS 9802 / IAM 14324 / JCM 22182 / KY 12970)</name>
    <dbReference type="NCBI Taxonomy" id="764103"/>
    <lineage>
        <taxon>Eukaryota</taxon>
        <taxon>Fungi</taxon>
        <taxon>Dikarya</taxon>
        <taxon>Basidiomycota</taxon>
        <taxon>Pucciniomycotina</taxon>
        <taxon>Mixiomycetes</taxon>
        <taxon>Mixiales</taxon>
        <taxon>Mixiaceae</taxon>
        <taxon>Mixia</taxon>
    </lineage>
</organism>
<dbReference type="SUPFAM" id="SSF52540">
    <property type="entry name" value="P-loop containing nucleoside triphosphate hydrolases"/>
    <property type="match status" value="2"/>
</dbReference>
<comment type="subcellular location">
    <subcellularLocation>
        <location evidence="1">Nucleus</location>
    </subcellularLocation>
</comment>
<dbReference type="PROSITE" id="PS51194">
    <property type="entry name" value="HELICASE_CTER"/>
    <property type="match status" value="1"/>
</dbReference>
<name>G7DTB5_MIXOS</name>
<accession>G7DTB5</accession>
<feature type="domain" description="Helicase C-terminal" evidence="8">
    <location>
        <begin position="898"/>
        <end position="1052"/>
    </location>
</feature>
<keyword evidence="3" id="KW-0378">Hydrolase</keyword>
<dbReference type="FunFam" id="3.40.50.10810:FF:000019">
    <property type="entry name" value="DNA excision repair protein ERCC-6-like 2 isoform X1"/>
    <property type="match status" value="1"/>
</dbReference>
<feature type="region of interest" description="Disordered" evidence="6">
    <location>
        <begin position="49"/>
        <end position="151"/>
    </location>
</feature>
<dbReference type="InterPro" id="IPR014001">
    <property type="entry name" value="Helicase_ATP-bd"/>
</dbReference>
<feature type="region of interest" description="Disordered" evidence="6">
    <location>
        <begin position="274"/>
        <end position="315"/>
    </location>
</feature>
<evidence type="ECO:0000256" key="4">
    <source>
        <dbReference type="ARBA" id="ARBA00022840"/>
    </source>
</evidence>
<evidence type="ECO:0000256" key="1">
    <source>
        <dbReference type="ARBA" id="ARBA00004123"/>
    </source>
</evidence>
<dbReference type="Gene3D" id="3.40.50.300">
    <property type="entry name" value="P-loop containing nucleotide triphosphate hydrolases"/>
    <property type="match status" value="1"/>
</dbReference>
<feature type="domain" description="Helicase ATP-binding" evidence="7">
    <location>
        <begin position="521"/>
        <end position="705"/>
    </location>
</feature>
<dbReference type="HOGENOM" id="CLU_264624_0_0_1"/>
<dbReference type="InterPro" id="IPR001650">
    <property type="entry name" value="Helicase_C-like"/>
</dbReference>
<feature type="compositionally biased region" description="Polar residues" evidence="6">
    <location>
        <begin position="73"/>
        <end position="97"/>
    </location>
</feature>
<dbReference type="PROSITE" id="PS51192">
    <property type="entry name" value="HELICASE_ATP_BIND_1"/>
    <property type="match status" value="1"/>
</dbReference>
<dbReference type="InterPro" id="IPR000330">
    <property type="entry name" value="SNF2_N"/>
</dbReference>
<dbReference type="Pfam" id="PF14773">
    <property type="entry name" value="VIGSSK"/>
    <property type="match status" value="1"/>
</dbReference>
<dbReference type="EMBL" id="BABT02000025">
    <property type="protein sequence ID" value="GAA93762.1"/>
    <property type="molecule type" value="Genomic_DNA"/>
</dbReference>
<dbReference type="GO" id="GO:0005634">
    <property type="term" value="C:nucleus"/>
    <property type="evidence" value="ECO:0007669"/>
    <property type="project" value="UniProtKB-SubCell"/>
</dbReference>
<sequence length="1263" mass="140248">MQAHSEDELLPSVYSQPICTRGWPNKVYSEKQTRSPLVRGSPVQISVFREGHAASSGQAEVAPAEGSRAASVGSLSSHRASPNSRPNCGSTQISGPGSDSEDDFVESMRQNIRTESEKTDKSGSKRQSSAATHKQHKRVRRESSSDEGLYDLQRVTPVAGPSWRTLPELDAAPSDVIDSDDKHAGPSIMERAYKLTAKKRNQTKVAHARLIMTRKDARAARQTNPLYDLLKVDIQCYDLSDSDDESAKLNGGNGKAIEAADAPALAGTEMNIDQAESEDSATDDEDNEPNRHGPLAHAQCSGRDELDSSSEEDEEIRNARIDEMSHSEAYYQASPANRKSMLECAMIKPSRLPTLPSFVGPQSGDESEEDEEVRIQRITRMMAMDHYKAVAPPDTRETLGGGAQTHDAGVEAEAQRSLLQTSVRDDTNSRLIETGRITLSAALTHRKPANSSQGLSASTPAALQIYPPSDERPQLEITTRAPLAARTFILGQTKDGRLCEIPASINRFLRNYQREGAQSLFRHYNKTEGALLCDDMGLGKTIQVIAFLSAIMAQNGTSSDALRRTRHIREHDKPDKPTQLGPTALIIVPLSVIDNWAREITTWSFLSIGIYRGSERKQALQDFKNGYADVLIAGQDTVRNEIESFADLDLTCIILDECHTVKNADAQKTVAYHQFTCQIRFGLTGTAMQNRFSELHTILDWCLPTRVGTPEQWKVLVTDPIQAAQSKTATPAELSAGRIRAQQLAHNLLPHYMLRRTKAIIADQLPSKVDKIIFCPMAPRQLEAYLCALRSDKLRNAAISRDPCAMCNSGLEFRHCCLKAIDADWFHHILPGVQLLLKIANHIVLIHPDRRLRKTKPERYEKERGWYLTAFPGTAAGQIPGPDFIHTTDRSLCGKWEPVAQLLYHFSMHGDKVLLFSRSKRLLDALETWINEDYPTAWLRLDGSTPSQDRLGLCDEFNTSARKFVFLISTAAGGVGLNLVGANKVIIFDPNWNPALDLQAQDRAFRWGQIRDVEVFRLVASGTLEEVIYARQIYKQQQTNVAYTAANERRYFAGVQDSSKTSEQGDLFGCKNLFAFRGDDITMTEASIEDCNMEELEYLYTKVTADQAKDDEAAGAFAAGLRKTTDEDPLAPASADVGQIDIILNSVGINYTHAHNAVIGESNIERKRTRDAIKQELRRVGDARSRTARPANYQSEPQEERPMPNLPATLQQTSSRLSASEWEMLIAAANHADPRSFNAWINSLPRKKQAETFQALLRQVKHA</sequence>
<feature type="region of interest" description="Disordered" evidence="6">
    <location>
        <begin position="1177"/>
        <end position="1214"/>
    </location>
</feature>
<dbReference type="SMART" id="SM00487">
    <property type="entry name" value="DEXDc"/>
    <property type="match status" value="1"/>
</dbReference>
<evidence type="ECO:0000256" key="2">
    <source>
        <dbReference type="ARBA" id="ARBA00022741"/>
    </source>
</evidence>
<dbReference type="InterPro" id="IPR027417">
    <property type="entry name" value="P-loop_NTPase"/>
</dbReference>
<dbReference type="InterPro" id="IPR029256">
    <property type="entry name" value="Heliccase-ass-bd"/>
</dbReference>
<keyword evidence="2" id="KW-0547">Nucleotide-binding</keyword>
<gene>
    <name evidence="9" type="primary">Mo00408</name>
    <name evidence="9" type="ORF">E5Q_00408</name>
</gene>
<dbReference type="PANTHER" id="PTHR45629">
    <property type="entry name" value="SNF2/RAD54 FAMILY MEMBER"/>
    <property type="match status" value="1"/>
</dbReference>
<evidence type="ECO:0000259" key="7">
    <source>
        <dbReference type="PROSITE" id="PS51192"/>
    </source>
</evidence>
<evidence type="ECO:0000259" key="8">
    <source>
        <dbReference type="PROSITE" id="PS51194"/>
    </source>
</evidence>
<comment type="caution">
    <text evidence="9">The sequence shown here is derived from an EMBL/GenBank/DDBJ whole genome shotgun (WGS) entry which is preliminary data.</text>
</comment>
<keyword evidence="4" id="KW-0067">ATP-binding</keyword>
<dbReference type="Proteomes" id="UP000009131">
    <property type="component" value="Unassembled WGS sequence"/>
</dbReference>
<dbReference type="Pfam" id="PF00176">
    <property type="entry name" value="SNF2-rel_dom"/>
    <property type="match status" value="1"/>
</dbReference>
<dbReference type="GO" id="GO:0005524">
    <property type="term" value="F:ATP binding"/>
    <property type="evidence" value="ECO:0007669"/>
    <property type="project" value="InterPro"/>
</dbReference>
<keyword evidence="10" id="KW-1185">Reference proteome</keyword>
<dbReference type="STRING" id="764103.G7DTB5"/>
<dbReference type="SMART" id="SM00490">
    <property type="entry name" value="HELICc"/>
    <property type="match status" value="1"/>
</dbReference>
<evidence type="ECO:0000256" key="5">
    <source>
        <dbReference type="ARBA" id="ARBA00023242"/>
    </source>
</evidence>
<dbReference type="AlphaFoldDB" id="G7DTB5"/>
<reference evidence="9 10" key="2">
    <citation type="journal article" date="2012" name="Open Biol.">
        <title>Characteristics of nucleosomes and linker DNA regions on the genome of the basidiomycete Mixia osmundae revealed by mono- and dinucleosome mapping.</title>
        <authorList>
            <person name="Nishida H."/>
            <person name="Kondo S."/>
            <person name="Matsumoto T."/>
            <person name="Suzuki Y."/>
            <person name="Yoshikawa H."/>
            <person name="Taylor T.D."/>
            <person name="Sugiyama J."/>
        </authorList>
    </citation>
    <scope>NUCLEOTIDE SEQUENCE [LARGE SCALE GENOMIC DNA]</scope>
    <source>
        <strain evidence="10">CBS 9802 / IAM 14324 / JCM 22182 / KY 12970</strain>
    </source>
</reference>
<dbReference type="PANTHER" id="PTHR45629:SF7">
    <property type="entry name" value="DNA EXCISION REPAIR PROTEIN ERCC-6-RELATED"/>
    <property type="match status" value="1"/>
</dbReference>
<dbReference type="eggNOG" id="KOG0387">
    <property type="taxonomic scope" value="Eukaryota"/>
</dbReference>
<dbReference type="OrthoDB" id="413460at2759"/>
<dbReference type="GO" id="GO:0016787">
    <property type="term" value="F:hydrolase activity"/>
    <property type="evidence" value="ECO:0007669"/>
    <property type="project" value="UniProtKB-KW"/>
</dbReference>
<dbReference type="InterPro" id="IPR038718">
    <property type="entry name" value="SNF2-like_sf"/>
</dbReference>
<proteinExistence type="predicted"/>
<dbReference type="InterPro" id="IPR050496">
    <property type="entry name" value="SNF2_RAD54_helicase_repair"/>
</dbReference>
<evidence type="ECO:0000313" key="9">
    <source>
        <dbReference type="EMBL" id="GAA93762.1"/>
    </source>
</evidence>
<dbReference type="CDD" id="cd18793">
    <property type="entry name" value="SF2_C_SNF"/>
    <property type="match status" value="1"/>
</dbReference>
<reference evidence="9 10" key="1">
    <citation type="journal article" date="2011" name="J. Gen. Appl. Microbiol.">
        <title>Draft genome sequencing of the enigmatic basidiomycete Mixia osmundae.</title>
        <authorList>
            <person name="Nishida H."/>
            <person name="Nagatsuka Y."/>
            <person name="Sugiyama J."/>
        </authorList>
    </citation>
    <scope>NUCLEOTIDE SEQUENCE [LARGE SCALE GENOMIC DNA]</scope>
    <source>
        <strain evidence="10">CBS 9802 / IAM 14324 / JCM 22182 / KY 12970</strain>
    </source>
</reference>
<evidence type="ECO:0000313" key="10">
    <source>
        <dbReference type="Proteomes" id="UP000009131"/>
    </source>
</evidence>
<dbReference type="InterPro" id="IPR049730">
    <property type="entry name" value="SNF2/RAD54-like_C"/>
</dbReference>